<dbReference type="AlphaFoldDB" id="F4R9S5"/>
<dbReference type="PANTHER" id="PTHR12378">
    <property type="entry name" value="DESUMOYLATING ISOPEPTIDASE"/>
    <property type="match status" value="1"/>
</dbReference>
<dbReference type="OrthoDB" id="412286at2759"/>
<dbReference type="Pfam" id="PF05903">
    <property type="entry name" value="Peptidase_C97"/>
    <property type="match status" value="2"/>
</dbReference>
<dbReference type="eggNOG" id="KOG0324">
    <property type="taxonomic scope" value="Eukaryota"/>
</dbReference>
<protein>
    <recommendedName>
        <fullName evidence="5">PPPDE domain-containing protein</fullName>
    </recommendedName>
</protein>
<feature type="compositionally biased region" description="Polar residues" evidence="4">
    <location>
        <begin position="128"/>
        <end position="148"/>
    </location>
</feature>
<feature type="compositionally biased region" description="Low complexity" evidence="4">
    <location>
        <begin position="204"/>
        <end position="215"/>
    </location>
</feature>
<name>F4R9S5_MELLP</name>
<dbReference type="GO" id="GO:0016579">
    <property type="term" value="P:protein deubiquitination"/>
    <property type="evidence" value="ECO:0007669"/>
    <property type="project" value="TreeGrafter"/>
</dbReference>
<proteinExistence type="inferred from homology"/>
<dbReference type="InterPro" id="IPR042266">
    <property type="entry name" value="PPPDE_sf"/>
</dbReference>
<dbReference type="EMBL" id="GL883093">
    <property type="protein sequence ID" value="EGG11100.1"/>
    <property type="molecule type" value="Genomic_DNA"/>
</dbReference>
<dbReference type="VEuPathDB" id="FungiDB:MELLADRAFT_115382"/>
<accession>F4R9S5</accession>
<dbReference type="STRING" id="747676.F4R9S5"/>
<evidence type="ECO:0000256" key="4">
    <source>
        <dbReference type="SAM" id="MobiDB-lite"/>
    </source>
</evidence>
<dbReference type="FunCoup" id="F4R9S5">
    <property type="interactions" value="90"/>
</dbReference>
<evidence type="ECO:0000256" key="1">
    <source>
        <dbReference type="ARBA" id="ARBA00008140"/>
    </source>
</evidence>
<dbReference type="PANTHER" id="PTHR12378:SF80">
    <property type="entry name" value="IP06716P-RELATED"/>
    <property type="match status" value="1"/>
</dbReference>
<evidence type="ECO:0000256" key="3">
    <source>
        <dbReference type="ARBA" id="ARBA00022801"/>
    </source>
</evidence>
<dbReference type="HOGENOM" id="CLU_715966_0_0_1"/>
<reference evidence="7" key="1">
    <citation type="journal article" date="2011" name="Proc. Natl. Acad. Sci. U.S.A.">
        <title>Obligate biotrophy features unraveled by the genomic analysis of rust fungi.</title>
        <authorList>
            <person name="Duplessis S."/>
            <person name="Cuomo C.A."/>
            <person name="Lin Y.-C."/>
            <person name="Aerts A."/>
            <person name="Tisserant E."/>
            <person name="Veneault-Fourrey C."/>
            <person name="Joly D.L."/>
            <person name="Hacquard S."/>
            <person name="Amselem J."/>
            <person name="Cantarel B.L."/>
            <person name="Chiu R."/>
            <person name="Coutinho P.M."/>
            <person name="Feau N."/>
            <person name="Field M."/>
            <person name="Frey P."/>
            <person name="Gelhaye E."/>
            <person name="Goldberg J."/>
            <person name="Grabherr M.G."/>
            <person name="Kodira C.D."/>
            <person name="Kohler A."/>
            <person name="Kuees U."/>
            <person name="Lindquist E.A."/>
            <person name="Lucas S.M."/>
            <person name="Mago R."/>
            <person name="Mauceli E."/>
            <person name="Morin E."/>
            <person name="Murat C."/>
            <person name="Pangilinan J.L."/>
            <person name="Park R."/>
            <person name="Pearson M."/>
            <person name="Quesneville H."/>
            <person name="Rouhier N."/>
            <person name="Sakthikumar S."/>
            <person name="Salamov A.A."/>
            <person name="Schmutz J."/>
            <person name="Selles B."/>
            <person name="Shapiro H."/>
            <person name="Tanguay P."/>
            <person name="Tuskan G.A."/>
            <person name="Henrissat B."/>
            <person name="Van de Peer Y."/>
            <person name="Rouze P."/>
            <person name="Ellis J.G."/>
            <person name="Dodds P.N."/>
            <person name="Schein J.E."/>
            <person name="Zhong S."/>
            <person name="Hamelin R.C."/>
            <person name="Grigoriev I.V."/>
            <person name="Szabo L.J."/>
            <person name="Martin F."/>
        </authorList>
    </citation>
    <scope>NUCLEOTIDE SEQUENCE [LARGE SCALE GENOMIC DNA]</scope>
    <source>
        <strain evidence="7">98AG31 / pathotype 3-4-7</strain>
    </source>
</reference>
<keyword evidence="2" id="KW-0645">Protease</keyword>
<dbReference type="SMART" id="SM01179">
    <property type="entry name" value="DUF862"/>
    <property type="match status" value="1"/>
</dbReference>
<dbReference type="GeneID" id="18925586"/>
<keyword evidence="3" id="KW-0378">Hydrolase</keyword>
<feature type="region of interest" description="Disordered" evidence="4">
    <location>
        <begin position="1"/>
        <end position="22"/>
    </location>
</feature>
<dbReference type="GO" id="GO:0101005">
    <property type="term" value="F:deubiquitinase activity"/>
    <property type="evidence" value="ECO:0007669"/>
    <property type="project" value="TreeGrafter"/>
</dbReference>
<feature type="region of interest" description="Disordered" evidence="4">
    <location>
        <begin position="297"/>
        <end position="321"/>
    </location>
</feature>
<keyword evidence="7" id="KW-1185">Reference proteome</keyword>
<feature type="domain" description="PPPDE" evidence="5">
    <location>
        <begin position="47"/>
        <end position="289"/>
    </location>
</feature>
<evidence type="ECO:0000313" key="6">
    <source>
        <dbReference type="EMBL" id="EGG11100.1"/>
    </source>
</evidence>
<feature type="compositionally biased region" description="Low complexity" evidence="4">
    <location>
        <begin position="155"/>
        <end position="179"/>
    </location>
</feature>
<evidence type="ECO:0000256" key="2">
    <source>
        <dbReference type="ARBA" id="ARBA00022670"/>
    </source>
</evidence>
<dbReference type="KEGG" id="mlr:MELLADRAFT_115382"/>
<organism evidence="7">
    <name type="scientific">Melampsora larici-populina (strain 98AG31 / pathotype 3-4-7)</name>
    <name type="common">Poplar leaf rust fungus</name>
    <dbReference type="NCBI Taxonomy" id="747676"/>
    <lineage>
        <taxon>Eukaryota</taxon>
        <taxon>Fungi</taxon>
        <taxon>Dikarya</taxon>
        <taxon>Basidiomycota</taxon>
        <taxon>Pucciniomycotina</taxon>
        <taxon>Pucciniomycetes</taxon>
        <taxon>Pucciniales</taxon>
        <taxon>Melampsoraceae</taxon>
        <taxon>Melampsora</taxon>
    </lineage>
</organism>
<dbReference type="InParanoid" id="F4R9S5"/>
<dbReference type="InterPro" id="IPR008580">
    <property type="entry name" value="PPPDE_dom"/>
</dbReference>
<comment type="similarity">
    <text evidence="1">Belongs to the DeSI family.</text>
</comment>
<dbReference type="GO" id="GO:0006508">
    <property type="term" value="P:proteolysis"/>
    <property type="evidence" value="ECO:0007669"/>
    <property type="project" value="UniProtKB-KW"/>
</dbReference>
<evidence type="ECO:0000259" key="5">
    <source>
        <dbReference type="PROSITE" id="PS51858"/>
    </source>
</evidence>
<sequence length="321" mass="34985">MLIDQPPTRPSEPNSKPTKLTQTHLSINLSPSSTISRITSRDLKGALHVVLVVYDLLPAGKLSNIAWYLGVGLYHSAIRIPELGREFAFGGHPNSDISGIFSLPIRSDGKPPMPGLRLVSEVDMGQIRTNPLPQKSSLPRNSSTSTPTETRRLMRSSASTRSSVNTSSSVQSPTSTTHSKASAYPTIQEESLEMAHDHSQEGTSSASSMASDVSDLTPNRTQLETFEHVLTQLDESPDWRGTSYDLLRRNCNTFSDELCMLLTGRRTPGWINRAAAVGTALPCLVPEGWIEPPIVDITPPPSTSTSTTPQAYEPPKQEMRI</sequence>
<evidence type="ECO:0000313" key="7">
    <source>
        <dbReference type="Proteomes" id="UP000001072"/>
    </source>
</evidence>
<feature type="compositionally biased region" description="Polar residues" evidence="4">
    <location>
        <begin position="11"/>
        <end position="22"/>
    </location>
</feature>
<feature type="region of interest" description="Disordered" evidence="4">
    <location>
        <begin position="128"/>
        <end position="216"/>
    </location>
</feature>
<dbReference type="RefSeq" id="XP_007405702.1">
    <property type="nucleotide sequence ID" value="XM_007405640.1"/>
</dbReference>
<dbReference type="Gene3D" id="3.90.1720.30">
    <property type="entry name" value="PPPDE domains"/>
    <property type="match status" value="1"/>
</dbReference>
<dbReference type="Proteomes" id="UP000001072">
    <property type="component" value="Unassembled WGS sequence"/>
</dbReference>
<dbReference type="PROSITE" id="PS51858">
    <property type="entry name" value="PPPDE"/>
    <property type="match status" value="1"/>
</dbReference>
<gene>
    <name evidence="6" type="ORF">MELLADRAFT_115382</name>
</gene>